<dbReference type="AlphaFoldDB" id="A0A0B7AEU4"/>
<dbReference type="PROSITE" id="PS51194">
    <property type="entry name" value="HELICASE_CTER"/>
    <property type="match status" value="1"/>
</dbReference>
<dbReference type="InterPro" id="IPR001650">
    <property type="entry name" value="Helicase_C-like"/>
</dbReference>
<evidence type="ECO:0000259" key="9">
    <source>
        <dbReference type="PROSITE" id="PS51194"/>
    </source>
</evidence>
<dbReference type="EC" id="3.6.4.13" evidence="1"/>
<dbReference type="InterPro" id="IPR000629">
    <property type="entry name" value="RNA-helicase_DEAD-box_CS"/>
</dbReference>
<feature type="region of interest" description="Disordered" evidence="7">
    <location>
        <begin position="40"/>
        <end position="59"/>
    </location>
</feature>
<feature type="region of interest" description="Disordered" evidence="7">
    <location>
        <begin position="64"/>
        <end position="144"/>
    </location>
</feature>
<accession>A0A0B7AEU4</accession>
<dbReference type="CDD" id="cd18787">
    <property type="entry name" value="SF2_C_DEAD"/>
    <property type="match status" value="1"/>
</dbReference>
<evidence type="ECO:0000259" key="8">
    <source>
        <dbReference type="PROSITE" id="PS51192"/>
    </source>
</evidence>
<dbReference type="SUPFAM" id="SSF52540">
    <property type="entry name" value="P-loop containing nucleoside triphosphate hydrolases"/>
    <property type="match status" value="1"/>
</dbReference>
<feature type="compositionally biased region" description="Basic residues" evidence="7">
    <location>
        <begin position="184"/>
        <end position="195"/>
    </location>
</feature>
<dbReference type="EMBL" id="HACG01032453">
    <property type="protein sequence ID" value="CEK79318.1"/>
    <property type="molecule type" value="Transcribed_RNA"/>
</dbReference>
<evidence type="ECO:0000256" key="4">
    <source>
        <dbReference type="ARBA" id="ARBA00022806"/>
    </source>
</evidence>
<organism evidence="11">
    <name type="scientific">Arion vulgaris</name>
    <dbReference type="NCBI Taxonomy" id="1028688"/>
    <lineage>
        <taxon>Eukaryota</taxon>
        <taxon>Metazoa</taxon>
        <taxon>Spiralia</taxon>
        <taxon>Lophotrochozoa</taxon>
        <taxon>Mollusca</taxon>
        <taxon>Gastropoda</taxon>
        <taxon>Heterobranchia</taxon>
        <taxon>Euthyneura</taxon>
        <taxon>Panpulmonata</taxon>
        <taxon>Eupulmonata</taxon>
        <taxon>Stylommatophora</taxon>
        <taxon>Helicina</taxon>
        <taxon>Arionoidea</taxon>
        <taxon>Arionidae</taxon>
        <taxon>Arion</taxon>
    </lineage>
</organism>
<feature type="domain" description="Helicase C-terminal" evidence="9">
    <location>
        <begin position="563"/>
        <end position="710"/>
    </location>
</feature>
<proteinExistence type="predicted"/>
<feature type="compositionally biased region" description="Polar residues" evidence="7">
    <location>
        <begin position="171"/>
        <end position="183"/>
    </location>
</feature>
<feature type="domain" description="DEAD-box RNA helicase Q" evidence="10">
    <location>
        <begin position="268"/>
        <end position="296"/>
    </location>
</feature>
<dbReference type="InterPro" id="IPR050079">
    <property type="entry name" value="DEAD_box_RNA_helicase"/>
</dbReference>
<keyword evidence="2" id="KW-0547">Nucleotide-binding</keyword>
<keyword evidence="4" id="KW-0347">Helicase</keyword>
<keyword evidence="3" id="KW-0378">Hydrolase</keyword>
<feature type="short sequence motif" description="Q motif" evidence="6">
    <location>
        <begin position="268"/>
        <end position="296"/>
    </location>
</feature>
<dbReference type="GO" id="GO:0005829">
    <property type="term" value="C:cytosol"/>
    <property type="evidence" value="ECO:0007669"/>
    <property type="project" value="TreeGrafter"/>
</dbReference>
<keyword evidence="5" id="KW-0067">ATP-binding</keyword>
<dbReference type="PROSITE" id="PS51195">
    <property type="entry name" value="Q_MOTIF"/>
    <property type="match status" value="1"/>
</dbReference>
<dbReference type="InterPro" id="IPR014001">
    <property type="entry name" value="Helicase_ATP-bd"/>
</dbReference>
<gene>
    <name evidence="11" type="primary">ORF114784</name>
</gene>
<evidence type="ECO:0000259" key="10">
    <source>
        <dbReference type="PROSITE" id="PS51195"/>
    </source>
</evidence>
<dbReference type="PANTHER" id="PTHR47959">
    <property type="entry name" value="ATP-DEPENDENT RNA HELICASE RHLE-RELATED"/>
    <property type="match status" value="1"/>
</dbReference>
<dbReference type="GO" id="GO:0003724">
    <property type="term" value="F:RNA helicase activity"/>
    <property type="evidence" value="ECO:0007669"/>
    <property type="project" value="UniProtKB-EC"/>
</dbReference>
<feature type="non-terminal residue" evidence="11">
    <location>
        <position position="1"/>
    </location>
</feature>
<dbReference type="InterPro" id="IPR014014">
    <property type="entry name" value="RNA_helicase_DEAD_Q_motif"/>
</dbReference>
<evidence type="ECO:0000256" key="6">
    <source>
        <dbReference type="PROSITE-ProRule" id="PRU00552"/>
    </source>
</evidence>
<dbReference type="GO" id="GO:0003676">
    <property type="term" value="F:nucleic acid binding"/>
    <property type="evidence" value="ECO:0007669"/>
    <property type="project" value="InterPro"/>
</dbReference>
<evidence type="ECO:0000256" key="7">
    <source>
        <dbReference type="SAM" id="MobiDB-lite"/>
    </source>
</evidence>
<evidence type="ECO:0000313" key="11">
    <source>
        <dbReference type="EMBL" id="CEK79318.1"/>
    </source>
</evidence>
<evidence type="ECO:0000256" key="3">
    <source>
        <dbReference type="ARBA" id="ARBA00022801"/>
    </source>
</evidence>
<feature type="region of interest" description="Disordered" evidence="7">
    <location>
        <begin position="171"/>
        <end position="261"/>
    </location>
</feature>
<dbReference type="SMART" id="SM00490">
    <property type="entry name" value="HELICc"/>
    <property type="match status" value="1"/>
</dbReference>
<dbReference type="Pfam" id="PF00270">
    <property type="entry name" value="DEAD"/>
    <property type="match status" value="1"/>
</dbReference>
<feature type="compositionally biased region" description="Low complexity" evidence="7">
    <location>
        <begin position="94"/>
        <end position="107"/>
    </location>
</feature>
<feature type="compositionally biased region" description="Basic residues" evidence="7">
    <location>
        <begin position="220"/>
        <end position="231"/>
    </location>
</feature>
<dbReference type="CDD" id="cd17946">
    <property type="entry name" value="DEADc_DDX24"/>
    <property type="match status" value="1"/>
</dbReference>
<feature type="compositionally biased region" description="Basic residues" evidence="7">
    <location>
        <begin position="79"/>
        <end position="89"/>
    </location>
</feature>
<dbReference type="SMART" id="SM00487">
    <property type="entry name" value="DEXDc"/>
    <property type="match status" value="1"/>
</dbReference>
<protein>
    <recommendedName>
        <fullName evidence="1">RNA helicase</fullName>
        <ecNumber evidence="1">3.6.4.13</ecNumber>
    </recommendedName>
</protein>
<dbReference type="PANTHER" id="PTHR47959:SF1">
    <property type="entry name" value="ATP-DEPENDENT RNA HELICASE DBPA"/>
    <property type="match status" value="1"/>
</dbReference>
<dbReference type="PROSITE" id="PS51192">
    <property type="entry name" value="HELICASE_ATP_BIND_1"/>
    <property type="match status" value="1"/>
</dbReference>
<evidence type="ECO:0000256" key="2">
    <source>
        <dbReference type="ARBA" id="ARBA00022741"/>
    </source>
</evidence>
<name>A0A0B7AEU4_9EUPU</name>
<dbReference type="PROSITE" id="PS00039">
    <property type="entry name" value="DEAD_ATP_HELICASE"/>
    <property type="match status" value="1"/>
</dbReference>
<reference evidence="11" key="1">
    <citation type="submission" date="2014-12" db="EMBL/GenBank/DDBJ databases">
        <title>Insight into the proteome of Arion vulgaris.</title>
        <authorList>
            <person name="Aradska J."/>
            <person name="Bulat T."/>
            <person name="Smidak R."/>
            <person name="Sarate P."/>
            <person name="Gangsoo J."/>
            <person name="Sialana F."/>
            <person name="Bilban M."/>
            <person name="Lubec G."/>
        </authorList>
    </citation>
    <scope>NUCLEOTIDE SEQUENCE</scope>
    <source>
        <tissue evidence="11">Skin</tissue>
    </source>
</reference>
<sequence>RLNEKTSWKTLKIPQDLFNTQDFSTLVEIQELTDYELVPETNLNNGTSSRSRVSNKRKRKIENLEETESVPLQDATPINKKKRKNRKMKKNLESNSSTVKQTVQSTTDTNNASQDIENISTKKKRKKNRTSNLPQTRESNCEDDMFIDDADGIIVIGDDSSELYNKSVDNTKAKSSTSNNIKTQSKKNKKSRGKVLSKINVGAEASNKANKAATGDSQNNRKKKRKRKKLKVKDIHKETTVDVTVGSGSSNDEEKENTTTKNAHLDMSQWKNLYVPDVLLQALQDEGFDTPTPIQIMALPSAIRDRRDILAAAETGSGKTLAFGIPAFTRILNSPTFEATNTDEMEVHDVEMESTGSDVEESDVKLESTVSHSPPLLLILEPTRELAVQVKNHLTALAKYTNIKIATIVGGMSIDKQRRILGKRPHVVIATPGRLWQLIEEGDEHLGQLDKVLSLVVDEADRMIEKGHYEELTKLFEMMNKSSRRVKNRQTFVMSATLTMDIGAPKRVMQKMKKHIVGEDKLKTLTERICIGTKPKIIDLTPKDKVAQTLTELRVNCKAEEKDFYLYYFLCRHPGRTLVFANSKDCLRRLVSLLTLLQQCPLPLHADMQQRQRLKNLERFAANSRGLLVASDVAARGLDIPNVDHVLHYQVPRTMENYVHRSGRTARASNLGLSVMLVGPEDSRGYRKIVHGVRNGEELNLLPVEMDLLPAVKQRVMLARDIDVKEYRIKKKRLRNNFFTKAAEEMDMIIDDTNLLADMGDLVEQAEDKQQLKQMKVQLTNLLRGSLTPYNMTKYPTKSGQLISAKKINLHDVKG</sequence>
<dbReference type="InterPro" id="IPR027417">
    <property type="entry name" value="P-loop_NTPase"/>
</dbReference>
<dbReference type="InterPro" id="IPR011545">
    <property type="entry name" value="DEAD/DEAH_box_helicase_dom"/>
</dbReference>
<dbReference type="Pfam" id="PF00271">
    <property type="entry name" value="Helicase_C"/>
    <property type="match status" value="1"/>
</dbReference>
<feature type="compositionally biased region" description="Polar residues" evidence="7">
    <location>
        <begin position="108"/>
        <end position="119"/>
    </location>
</feature>
<feature type="domain" description="Helicase ATP-binding" evidence="8">
    <location>
        <begin position="300"/>
        <end position="516"/>
    </location>
</feature>
<dbReference type="Gene3D" id="3.40.50.300">
    <property type="entry name" value="P-loop containing nucleotide triphosphate hydrolases"/>
    <property type="match status" value="2"/>
</dbReference>
<dbReference type="GO" id="GO:0005524">
    <property type="term" value="F:ATP binding"/>
    <property type="evidence" value="ECO:0007669"/>
    <property type="project" value="UniProtKB-KW"/>
</dbReference>
<dbReference type="GO" id="GO:0016787">
    <property type="term" value="F:hydrolase activity"/>
    <property type="evidence" value="ECO:0007669"/>
    <property type="project" value="UniProtKB-KW"/>
</dbReference>
<evidence type="ECO:0000256" key="5">
    <source>
        <dbReference type="ARBA" id="ARBA00022840"/>
    </source>
</evidence>
<evidence type="ECO:0000256" key="1">
    <source>
        <dbReference type="ARBA" id="ARBA00012552"/>
    </source>
</evidence>